<dbReference type="SUPFAM" id="SSF53335">
    <property type="entry name" value="S-adenosyl-L-methionine-dependent methyltransferases"/>
    <property type="match status" value="1"/>
</dbReference>
<organism evidence="1 2">
    <name type="scientific">Mesorhizobium hungaricum</name>
    <dbReference type="NCBI Taxonomy" id="1566387"/>
    <lineage>
        <taxon>Bacteria</taxon>
        <taxon>Pseudomonadati</taxon>
        <taxon>Pseudomonadota</taxon>
        <taxon>Alphaproteobacteria</taxon>
        <taxon>Hyphomicrobiales</taxon>
        <taxon>Phyllobacteriaceae</taxon>
        <taxon>Mesorhizobium</taxon>
    </lineage>
</organism>
<name>A0A1C2DRX3_9HYPH</name>
<dbReference type="InterPro" id="IPR029063">
    <property type="entry name" value="SAM-dependent_MTases_sf"/>
</dbReference>
<keyword evidence="2" id="KW-1185">Reference proteome</keyword>
<accession>A0A1C2DRX3</accession>
<evidence type="ECO:0008006" key="3">
    <source>
        <dbReference type="Google" id="ProtNLM"/>
    </source>
</evidence>
<sequence>MAFDRLRFRLHRDGFAALVRLGLARLRGRRHQNAEGSAFDREFGTDTEGNVPLWQLEIDSPHQLEGAHYQTLAPFLIRRSIEALPADLEDFSFCDLGSGKGRILMIASEYPFKRVIGVEFSHELNAVAAENILKYPASRRVCQDVSTLQMDAIDYQFPSGNLLVFLFNPFGETVLRGVLANLESALLREERSVWIVYFNAVCARLIDESGLFSRVEISDTFVAFKHEPGIGTAMPAISESTPQDEP</sequence>
<dbReference type="STRING" id="1566387.QV13_12260"/>
<evidence type="ECO:0000313" key="2">
    <source>
        <dbReference type="Proteomes" id="UP000094412"/>
    </source>
</evidence>
<comment type="caution">
    <text evidence="1">The sequence shown here is derived from an EMBL/GenBank/DDBJ whole genome shotgun (WGS) entry which is preliminary data.</text>
</comment>
<gene>
    <name evidence="1" type="ORF">QV13_12260</name>
</gene>
<reference evidence="1 2" key="1">
    <citation type="submission" date="2016-08" db="EMBL/GenBank/DDBJ databases">
        <title>Whole genome sequence of Mesorhizobium sp. strain UASWS1009 isolated from industrial sewage.</title>
        <authorList>
            <person name="Crovadore J."/>
            <person name="Calmin G."/>
            <person name="Chablais R."/>
            <person name="Cochard B."/>
            <person name="Lefort F."/>
        </authorList>
    </citation>
    <scope>NUCLEOTIDE SEQUENCE [LARGE SCALE GENOMIC DNA]</scope>
    <source>
        <strain evidence="1 2">UASWS1009</strain>
    </source>
</reference>
<protein>
    <recommendedName>
        <fullName evidence="3">Methyltransferase domain-containing protein</fullName>
    </recommendedName>
</protein>
<dbReference type="AlphaFoldDB" id="A0A1C2DRX3"/>
<dbReference type="Gene3D" id="3.40.50.150">
    <property type="entry name" value="Vaccinia Virus protein VP39"/>
    <property type="match status" value="1"/>
</dbReference>
<dbReference type="CDD" id="cd02440">
    <property type="entry name" value="AdoMet_MTases"/>
    <property type="match status" value="1"/>
</dbReference>
<dbReference type="EMBL" id="MDEO01000032">
    <property type="protein sequence ID" value="OCX17528.1"/>
    <property type="molecule type" value="Genomic_DNA"/>
</dbReference>
<evidence type="ECO:0000313" key="1">
    <source>
        <dbReference type="EMBL" id="OCX17528.1"/>
    </source>
</evidence>
<dbReference type="Proteomes" id="UP000094412">
    <property type="component" value="Unassembled WGS sequence"/>
</dbReference>
<proteinExistence type="predicted"/>